<dbReference type="EC" id="5.3.1.24" evidence="3 9"/>
<evidence type="ECO:0000256" key="8">
    <source>
        <dbReference type="ARBA" id="ARBA00023235"/>
    </source>
</evidence>
<dbReference type="InterPro" id="IPR001240">
    <property type="entry name" value="PRAI_dom"/>
</dbReference>
<evidence type="ECO:0000313" key="12">
    <source>
        <dbReference type="Proteomes" id="UP000523821"/>
    </source>
</evidence>
<keyword evidence="8 9" id="KW-0413">Isomerase</keyword>
<evidence type="ECO:0000256" key="9">
    <source>
        <dbReference type="HAMAP-Rule" id="MF_00135"/>
    </source>
</evidence>
<comment type="similarity">
    <text evidence="9">Belongs to the TrpF family.</text>
</comment>
<keyword evidence="5 9" id="KW-0028">Amino-acid biosynthesis</keyword>
<keyword evidence="6 9" id="KW-0822">Tryptophan biosynthesis</keyword>
<keyword evidence="7 9" id="KW-0057">Aromatic amino acid biosynthesis</keyword>
<dbReference type="NCBIfam" id="NF002295">
    <property type="entry name" value="PRK01222.1-1"/>
    <property type="match status" value="1"/>
</dbReference>
<organism evidence="11 12">
    <name type="scientific">Prosthecomicrobium pneumaticum</name>
    <dbReference type="NCBI Taxonomy" id="81895"/>
    <lineage>
        <taxon>Bacteria</taxon>
        <taxon>Pseudomonadati</taxon>
        <taxon>Pseudomonadota</taxon>
        <taxon>Alphaproteobacteria</taxon>
        <taxon>Hyphomicrobiales</taxon>
        <taxon>Kaistiaceae</taxon>
        <taxon>Prosthecomicrobium</taxon>
    </lineage>
</organism>
<dbReference type="GO" id="GO:0004640">
    <property type="term" value="F:phosphoribosylanthranilate isomerase activity"/>
    <property type="evidence" value="ECO:0007669"/>
    <property type="project" value="UniProtKB-UniRule"/>
</dbReference>
<name>A0A7W9FN96_9HYPH</name>
<dbReference type="InterPro" id="IPR011060">
    <property type="entry name" value="RibuloseP-bd_barrel"/>
</dbReference>
<dbReference type="PANTHER" id="PTHR42894:SF1">
    <property type="entry name" value="N-(5'-PHOSPHORIBOSYL)ANTHRANILATE ISOMERASE"/>
    <property type="match status" value="1"/>
</dbReference>
<dbReference type="RefSeq" id="WP_183857020.1">
    <property type="nucleotide sequence ID" value="NZ_JACHOO010000006.1"/>
</dbReference>
<keyword evidence="12" id="KW-1185">Reference proteome</keyword>
<evidence type="ECO:0000256" key="4">
    <source>
        <dbReference type="ARBA" id="ARBA00022272"/>
    </source>
</evidence>
<comment type="caution">
    <text evidence="11">The sequence shown here is derived from an EMBL/GenBank/DDBJ whole genome shotgun (WGS) entry which is preliminary data.</text>
</comment>
<protein>
    <recommendedName>
        <fullName evidence="4 9">N-(5'-phosphoribosyl)anthranilate isomerase</fullName>
        <shortName evidence="9">PRAI</shortName>
        <ecNumber evidence="3 9">5.3.1.24</ecNumber>
    </recommendedName>
</protein>
<evidence type="ECO:0000256" key="2">
    <source>
        <dbReference type="ARBA" id="ARBA00004664"/>
    </source>
</evidence>
<reference evidence="11 12" key="1">
    <citation type="submission" date="2020-08" db="EMBL/GenBank/DDBJ databases">
        <title>Genomic Encyclopedia of Type Strains, Phase IV (KMG-IV): sequencing the most valuable type-strain genomes for metagenomic binning, comparative biology and taxonomic classification.</title>
        <authorList>
            <person name="Goeker M."/>
        </authorList>
    </citation>
    <scope>NUCLEOTIDE SEQUENCE [LARGE SCALE GENOMIC DNA]</scope>
    <source>
        <strain evidence="11 12">DSM 16268</strain>
    </source>
</reference>
<dbReference type="Proteomes" id="UP000523821">
    <property type="component" value="Unassembled WGS sequence"/>
</dbReference>
<evidence type="ECO:0000256" key="3">
    <source>
        <dbReference type="ARBA" id="ARBA00012572"/>
    </source>
</evidence>
<dbReference type="GO" id="GO:0000162">
    <property type="term" value="P:L-tryptophan biosynthetic process"/>
    <property type="evidence" value="ECO:0007669"/>
    <property type="project" value="UniProtKB-UniRule"/>
</dbReference>
<dbReference type="Gene3D" id="3.20.20.70">
    <property type="entry name" value="Aldolase class I"/>
    <property type="match status" value="1"/>
</dbReference>
<dbReference type="AlphaFoldDB" id="A0A7W9FN96"/>
<gene>
    <name evidence="9" type="primary">trpF</name>
    <name evidence="11" type="ORF">GGQ63_002872</name>
</gene>
<sequence length="227" mass="23058">MRTIVKICGLSTEETLDAAIAAGADMVGLNFYPKSPRFVTPERAAVLAARARGKLAVVALTVDVPLPALGDLVAAVDPDWLQLHGTEDEDTIRAARRTFGRPVMRAVGVSATGDLAAAARFAAVADRVLLDAKPPKGPGALPGGNGIAFDWDLLAGLEAGPYMLSGGLSVGNVAAALAAAPVIGVDVSSGVERAPGVKDPDLIHAFVSAVRAVGPIAARSQLESIAP</sequence>
<evidence type="ECO:0000259" key="10">
    <source>
        <dbReference type="Pfam" id="PF00697"/>
    </source>
</evidence>
<evidence type="ECO:0000256" key="7">
    <source>
        <dbReference type="ARBA" id="ARBA00023141"/>
    </source>
</evidence>
<dbReference type="PANTHER" id="PTHR42894">
    <property type="entry name" value="N-(5'-PHOSPHORIBOSYL)ANTHRANILATE ISOMERASE"/>
    <property type="match status" value="1"/>
</dbReference>
<accession>A0A7W9FN96</accession>
<evidence type="ECO:0000256" key="5">
    <source>
        <dbReference type="ARBA" id="ARBA00022605"/>
    </source>
</evidence>
<dbReference type="InterPro" id="IPR044643">
    <property type="entry name" value="TrpF_fam"/>
</dbReference>
<dbReference type="SUPFAM" id="SSF51366">
    <property type="entry name" value="Ribulose-phoshate binding barrel"/>
    <property type="match status" value="1"/>
</dbReference>
<comment type="pathway">
    <text evidence="2 9">Amino-acid biosynthesis; L-tryptophan biosynthesis; L-tryptophan from chorismate: step 3/5.</text>
</comment>
<evidence type="ECO:0000256" key="1">
    <source>
        <dbReference type="ARBA" id="ARBA00001164"/>
    </source>
</evidence>
<comment type="catalytic activity">
    <reaction evidence="1 9">
        <text>N-(5-phospho-beta-D-ribosyl)anthranilate = 1-(2-carboxyphenylamino)-1-deoxy-D-ribulose 5-phosphate</text>
        <dbReference type="Rhea" id="RHEA:21540"/>
        <dbReference type="ChEBI" id="CHEBI:18277"/>
        <dbReference type="ChEBI" id="CHEBI:58613"/>
        <dbReference type="EC" id="5.3.1.24"/>
    </reaction>
</comment>
<evidence type="ECO:0000313" key="11">
    <source>
        <dbReference type="EMBL" id="MBB5753797.1"/>
    </source>
</evidence>
<evidence type="ECO:0000256" key="6">
    <source>
        <dbReference type="ARBA" id="ARBA00022822"/>
    </source>
</evidence>
<dbReference type="CDD" id="cd00405">
    <property type="entry name" value="PRAI"/>
    <property type="match status" value="1"/>
</dbReference>
<proteinExistence type="inferred from homology"/>
<feature type="domain" description="N-(5'phosphoribosyl) anthranilate isomerase (PRAI)" evidence="10">
    <location>
        <begin position="5"/>
        <end position="208"/>
    </location>
</feature>
<dbReference type="HAMAP" id="MF_00135">
    <property type="entry name" value="PRAI"/>
    <property type="match status" value="1"/>
</dbReference>
<dbReference type="EMBL" id="JACHOO010000006">
    <property type="protein sequence ID" value="MBB5753797.1"/>
    <property type="molecule type" value="Genomic_DNA"/>
</dbReference>
<dbReference type="UniPathway" id="UPA00035">
    <property type="reaction ID" value="UER00042"/>
</dbReference>
<dbReference type="Pfam" id="PF00697">
    <property type="entry name" value="PRAI"/>
    <property type="match status" value="1"/>
</dbReference>
<dbReference type="InterPro" id="IPR013785">
    <property type="entry name" value="Aldolase_TIM"/>
</dbReference>